<evidence type="ECO:0000259" key="5">
    <source>
        <dbReference type="Pfam" id="PF08190"/>
    </source>
</evidence>
<comment type="subcellular location">
    <subcellularLocation>
        <location evidence="3">Cytoplasm</location>
    </subcellularLocation>
    <subcellularLocation>
        <location evidence="2">Dynein axonemal particle</location>
    </subcellularLocation>
    <text evidence="3">Localizes in the apical cytoplasm around the gamma-tubulin-positive pericentriolar region, not in the cilia.</text>
</comment>
<dbReference type="GO" id="GO:0070286">
    <property type="term" value="P:axonemal dynein complex assembly"/>
    <property type="evidence" value="ECO:0007669"/>
    <property type="project" value="UniProtKB-UniRule"/>
</dbReference>
<feature type="compositionally biased region" description="Polar residues" evidence="4">
    <location>
        <begin position="685"/>
        <end position="701"/>
    </location>
</feature>
<feature type="compositionally biased region" description="Basic and acidic residues" evidence="4">
    <location>
        <begin position="225"/>
        <end position="241"/>
    </location>
</feature>
<dbReference type="InterPro" id="IPR012981">
    <property type="entry name" value="PIH1_N"/>
</dbReference>
<evidence type="ECO:0000259" key="6">
    <source>
        <dbReference type="Pfam" id="PF18201"/>
    </source>
</evidence>
<dbReference type="InterPro" id="IPR041442">
    <property type="entry name" value="PIH1D1/2/3_CS-like"/>
</dbReference>
<feature type="region of interest" description="Disordered" evidence="4">
    <location>
        <begin position="628"/>
        <end position="754"/>
    </location>
</feature>
<feature type="region of interest" description="Disordered" evidence="4">
    <location>
        <begin position="194"/>
        <end position="249"/>
    </location>
</feature>
<feature type="domain" description="PIH1 N-terminal" evidence="5">
    <location>
        <begin position="38"/>
        <end position="198"/>
    </location>
</feature>
<evidence type="ECO:0000256" key="4">
    <source>
        <dbReference type="SAM" id="MobiDB-lite"/>
    </source>
</evidence>
<dbReference type="PANTHER" id="PTHR22997:SF3">
    <property type="entry name" value="PROTEIN KINTOUN"/>
    <property type="match status" value="1"/>
</dbReference>
<sequence>MAEKLQNLELSSEELDRFTKAFQDPKFREMFVQYAEEIRDPENRRKYEQEISQMESERGMDIKFIHPKPGYVLLTSVNGVQKCYLNICSNDLLQKPECKPGKDGEGKAGLHWSLPYSLSAGREDLGKDGSKHVIYDVVFHPDTLHIASKNEKFKMIVDSTSLEAVASQFDVKLDKANVRTLSMKYKGVPNPSVLRKPLLGTTPKHGDPEDPLSFPYPYDVPTAVGKEKKDQKRVIKEEHKQHVTTSEQDPDIQIATTPNYTVRHRSYVDLQDFRDSRDSTPSPVPKELVITVDLPLLNSAESVNLHIAGKNLSLESEKPAYKLNVKLPYVVEDNQGKAQFNKARRQLIITVPVIQHNILTLMQDHFEEARGEKDLRGAESSVLHEEYTDNGSRTSACGTENKLEPLISCLNEEENNSEGLTSESNLDTGAPYLPEISPNQNTLDREEVVYGLTEDVPSMPSDTLVCPTFSCSQDPTSLTLIAHVRDIDENSISTDVGSNHYHIRCSVKQSTSSYDLLVTFLPHDIINPNEVYVNISENNALIGLTKSPESVGFWKMLYFGVSGQPLQERRFVSEDNINEVLACSIPLSQVSPSTQEHQPLIEVLEMTDERTHIRINKPKTECVVSAEHKEHCTDHSEHERDVGVERSNIAVGDTTEHYSNQVSPCRENTELDRDHTSERYEEPESTSCTGESTSDQQQKDSNLVFPGDSSAENKMACLKSSEQTTQESDLAEDDMPDRSDHTQNFDSRPASSSVLKEIGKKDGSVQVIRDHTTQCPFQFQNSLLFDLD</sequence>
<comment type="function">
    <text evidence="3">Required for cytoplasmic pre-assembly of axonemal dyneins, thereby playing a central role in motility in cilia and flagella. Involved in pre-assembly of dynein arm complexes in the cytoplasm before intraflagellar transport loads them for the ciliary compartment.</text>
</comment>
<gene>
    <name evidence="3" type="primary">DNAAF2</name>
    <name evidence="3" type="synonym">KTU</name>
    <name evidence="7" type="ORF">XELAEV_18039630mg</name>
</gene>
<evidence type="ECO:0000256" key="1">
    <source>
        <dbReference type="ARBA" id="ARBA00022490"/>
    </source>
</evidence>
<proteinExistence type="inferred from homology"/>
<evidence type="ECO:0000313" key="8">
    <source>
        <dbReference type="Proteomes" id="UP000694892"/>
    </source>
</evidence>
<dbReference type="Pfam" id="PF18201">
    <property type="entry name" value="PIH1_CS"/>
    <property type="match status" value="1"/>
</dbReference>
<evidence type="ECO:0000256" key="2">
    <source>
        <dbReference type="ARBA" id="ARBA00024190"/>
    </source>
</evidence>
<dbReference type="EMBL" id="CM004480">
    <property type="protein sequence ID" value="OCT68331.1"/>
    <property type="molecule type" value="Genomic_DNA"/>
</dbReference>
<evidence type="ECO:0000313" key="7">
    <source>
        <dbReference type="EMBL" id="OCT68331.1"/>
    </source>
</evidence>
<dbReference type="InterPro" id="IPR050734">
    <property type="entry name" value="PIH1/Kintoun_subfamily"/>
</dbReference>
<dbReference type="OMA" id="KQCMSLT"/>
<dbReference type="Proteomes" id="UP000694892">
    <property type="component" value="Chromosome 8L"/>
</dbReference>
<dbReference type="HAMAP" id="MF_03069">
    <property type="entry name" value="Kintoun"/>
    <property type="match status" value="1"/>
</dbReference>
<name>A0A974C920_XENLA</name>
<dbReference type="InterPro" id="IPR034727">
    <property type="entry name" value="Kintoun"/>
</dbReference>
<feature type="compositionally biased region" description="Polar residues" evidence="4">
    <location>
        <begin position="417"/>
        <end position="427"/>
    </location>
</feature>
<organism evidence="7 8">
    <name type="scientific">Xenopus laevis</name>
    <name type="common">African clawed frog</name>
    <dbReference type="NCBI Taxonomy" id="8355"/>
    <lineage>
        <taxon>Eukaryota</taxon>
        <taxon>Metazoa</taxon>
        <taxon>Chordata</taxon>
        <taxon>Craniata</taxon>
        <taxon>Vertebrata</taxon>
        <taxon>Euteleostomi</taxon>
        <taxon>Amphibia</taxon>
        <taxon>Batrachia</taxon>
        <taxon>Anura</taxon>
        <taxon>Pipoidea</taxon>
        <taxon>Pipidae</taxon>
        <taxon>Xenopodinae</taxon>
        <taxon>Xenopus</taxon>
        <taxon>Xenopus</taxon>
    </lineage>
</organism>
<dbReference type="GO" id="GO:0003351">
    <property type="term" value="P:epithelial cilium movement involved in extracellular fluid movement"/>
    <property type="evidence" value="ECO:0007669"/>
    <property type="project" value="TreeGrafter"/>
</dbReference>
<dbReference type="Pfam" id="PF08190">
    <property type="entry name" value="PIH1"/>
    <property type="match status" value="1"/>
</dbReference>
<feature type="compositionally biased region" description="Polar residues" evidence="4">
    <location>
        <begin position="744"/>
        <end position="754"/>
    </location>
</feature>
<dbReference type="GO" id="GO:0120293">
    <property type="term" value="C:dynein axonemal particle"/>
    <property type="evidence" value="ECO:0007669"/>
    <property type="project" value="UniProtKB-SubCell"/>
</dbReference>
<accession>A0A974C920</accession>
<dbReference type="PANTHER" id="PTHR22997">
    <property type="entry name" value="PIH1 DOMAIN-CONTAINING PROTEIN 1"/>
    <property type="match status" value="1"/>
</dbReference>
<evidence type="ECO:0000256" key="3">
    <source>
        <dbReference type="HAMAP-Rule" id="MF_03069"/>
    </source>
</evidence>
<keyword evidence="1 3" id="KW-0963">Cytoplasm</keyword>
<comment type="similarity">
    <text evidence="3">Belongs to the PIH1 family. Kintoun subfamily.</text>
</comment>
<reference evidence="8" key="1">
    <citation type="journal article" date="2016" name="Nature">
        <title>Genome evolution in the allotetraploid frog Xenopus laevis.</title>
        <authorList>
            <person name="Session A.M."/>
            <person name="Uno Y."/>
            <person name="Kwon T."/>
            <person name="Chapman J.A."/>
            <person name="Toyoda A."/>
            <person name="Takahashi S."/>
            <person name="Fukui A."/>
            <person name="Hikosaka A."/>
            <person name="Suzuki A."/>
            <person name="Kondo M."/>
            <person name="van Heeringen S.J."/>
            <person name="Quigley I."/>
            <person name="Heinz S."/>
            <person name="Ogino H."/>
            <person name="Ochi H."/>
            <person name="Hellsten U."/>
            <person name="Lyons J.B."/>
            <person name="Simakov O."/>
            <person name="Putnam N."/>
            <person name="Stites J."/>
            <person name="Kuroki Y."/>
            <person name="Tanaka T."/>
            <person name="Michiue T."/>
            <person name="Watanabe M."/>
            <person name="Bogdanovic O."/>
            <person name="Lister R."/>
            <person name="Georgiou G."/>
            <person name="Paranjpe S.S."/>
            <person name="van Kruijsbergen I."/>
            <person name="Shu S."/>
            <person name="Carlson J."/>
            <person name="Kinoshita T."/>
            <person name="Ohta Y."/>
            <person name="Mawaribuchi S."/>
            <person name="Jenkins J."/>
            <person name="Grimwood J."/>
            <person name="Schmutz J."/>
            <person name="Mitros T."/>
            <person name="Mozaffari S.V."/>
            <person name="Suzuki Y."/>
            <person name="Haramoto Y."/>
            <person name="Yamamoto T.S."/>
            <person name="Takagi C."/>
            <person name="Heald R."/>
            <person name="Miller K."/>
            <person name="Haudenschild C."/>
            <person name="Kitzman J."/>
            <person name="Nakayama T."/>
            <person name="Izutsu Y."/>
            <person name="Robert J."/>
            <person name="Fortriede J."/>
            <person name="Burns K."/>
            <person name="Lotay V."/>
            <person name="Karimi K."/>
            <person name="Yasuoka Y."/>
            <person name="Dichmann D.S."/>
            <person name="Flajnik M.F."/>
            <person name="Houston D.W."/>
            <person name="Shendure J."/>
            <person name="DuPasquier L."/>
            <person name="Vize P.D."/>
            <person name="Zorn A.M."/>
            <person name="Ito M."/>
            <person name="Marcotte E.M."/>
            <person name="Wallingford J.B."/>
            <person name="Ito Y."/>
            <person name="Asashima M."/>
            <person name="Ueno N."/>
            <person name="Matsuda Y."/>
            <person name="Veenstra G.J."/>
            <person name="Fujiyama A."/>
            <person name="Harland R.M."/>
            <person name="Taira M."/>
            <person name="Rokhsar D.S."/>
        </authorList>
    </citation>
    <scope>NUCLEOTIDE SEQUENCE [LARGE SCALE GENOMIC DNA]</scope>
    <source>
        <strain evidence="8">J</strain>
    </source>
</reference>
<dbReference type="GO" id="GO:0060285">
    <property type="term" value="P:cilium-dependent cell motility"/>
    <property type="evidence" value="ECO:0007669"/>
    <property type="project" value="UniProtKB-UniRule"/>
</dbReference>
<feature type="compositionally biased region" description="Basic and acidic residues" evidence="4">
    <location>
        <begin position="667"/>
        <end position="682"/>
    </location>
</feature>
<dbReference type="AlphaFoldDB" id="A0A974C920"/>
<dbReference type="GO" id="GO:0005576">
    <property type="term" value="C:extracellular region"/>
    <property type="evidence" value="ECO:0007669"/>
    <property type="project" value="GOC"/>
</dbReference>
<feature type="domain" description="PIH1D1/2/3 CS-like" evidence="6">
    <location>
        <begin position="256"/>
        <end position="354"/>
    </location>
</feature>
<protein>
    <recommendedName>
        <fullName evidence="3">Protein kintoun</fullName>
    </recommendedName>
    <alternativeName>
        <fullName evidence="3">Dynein assembly factor 2, axonemal</fullName>
    </alternativeName>
</protein>
<feature type="region of interest" description="Disordered" evidence="4">
    <location>
        <begin position="415"/>
        <end position="438"/>
    </location>
</feature>
<feature type="compositionally biased region" description="Basic and acidic residues" evidence="4">
    <location>
        <begin position="628"/>
        <end position="644"/>
    </location>
</feature>